<reference evidence="1 2" key="1">
    <citation type="submission" date="2024-10" db="EMBL/GenBank/DDBJ databases">
        <authorList>
            <person name="Kim D."/>
        </authorList>
    </citation>
    <scope>NUCLEOTIDE SEQUENCE [LARGE SCALE GENOMIC DNA]</scope>
    <source>
        <strain evidence="1">BH-2024</strain>
    </source>
</reference>
<dbReference type="EMBL" id="JBICBT010000141">
    <property type="protein sequence ID" value="KAL3122340.1"/>
    <property type="molecule type" value="Genomic_DNA"/>
</dbReference>
<proteinExistence type="predicted"/>
<comment type="caution">
    <text evidence="1">The sequence shown here is derived from an EMBL/GenBank/DDBJ whole genome shotgun (WGS) entry which is preliminary data.</text>
</comment>
<dbReference type="AlphaFoldDB" id="A0ABD2M493"/>
<protein>
    <submittedName>
        <fullName evidence="1">Uncharacterized protein</fullName>
    </submittedName>
</protein>
<sequence>MHQTTATLRFEKRRVDKFYQKQSSLVECFEQDSKQIQNYQSSDRIARANFNDQHLLENGGDEPAQEFDDSTVSTLLEPPPPSLVMKNEMAQFRCPKFGSSRPQEGLSAMFGFSMPNSNCPNS</sequence>
<gene>
    <name evidence="1" type="ORF">niasHT_000559</name>
</gene>
<evidence type="ECO:0000313" key="1">
    <source>
        <dbReference type="EMBL" id="KAL3122340.1"/>
    </source>
</evidence>
<keyword evidence="2" id="KW-1185">Reference proteome</keyword>
<accession>A0ABD2M493</accession>
<organism evidence="1 2">
    <name type="scientific">Heterodera trifolii</name>
    <dbReference type="NCBI Taxonomy" id="157864"/>
    <lineage>
        <taxon>Eukaryota</taxon>
        <taxon>Metazoa</taxon>
        <taxon>Ecdysozoa</taxon>
        <taxon>Nematoda</taxon>
        <taxon>Chromadorea</taxon>
        <taxon>Rhabditida</taxon>
        <taxon>Tylenchina</taxon>
        <taxon>Tylenchomorpha</taxon>
        <taxon>Tylenchoidea</taxon>
        <taxon>Heteroderidae</taxon>
        <taxon>Heteroderinae</taxon>
        <taxon>Heterodera</taxon>
    </lineage>
</organism>
<name>A0ABD2M493_9BILA</name>
<evidence type="ECO:0000313" key="2">
    <source>
        <dbReference type="Proteomes" id="UP001620626"/>
    </source>
</evidence>
<dbReference type="Proteomes" id="UP001620626">
    <property type="component" value="Unassembled WGS sequence"/>
</dbReference>